<accession>A0A1T4NDK5</accession>
<dbReference type="SUPFAM" id="SSF51306">
    <property type="entry name" value="LexA/Signal peptidase"/>
    <property type="match status" value="1"/>
</dbReference>
<feature type="region of interest" description="Disordered" evidence="7">
    <location>
        <begin position="362"/>
        <end position="427"/>
    </location>
</feature>
<name>A0A1T4NDK5_9FIRM</name>
<dbReference type="PANTHER" id="PTHR10806:SF6">
    <property type="entry name" value="SIGNAL PEPTIDASE COMPLEX CATALYTIC SUBUNIT SEC11"/>
    <property type="match status" value="1"/>
</dbReference>
<dbReference type="EMBL" id="FUXA01000009">
    <property type="protein sequence ID" value="SJZ77421.1"/>
    <property type="molecule type" value="Genomic_DNA"/>
</dbReference>
<evidence type="ECO:0000313" key="10">
    <source>
        <dbReference type="Proteomes" id="UP000189857"/>
    </source>
</evidence>
<evidence type="ECO:0000256" key="7">
    <source>
        <dbReference type="SAM" id="MobiDB-lite"/>
    </source>
</evidence>
<dbReference type="InterPro" id="IPR001733">
    <property type="entry name" value="Peptidase_S26B"/>
</dbReference>
<organism evidence="9 10">
    <name type="scientific">Eubacterium ruminantium</name>
    <dbReference type="NCBI Taxonomy" id="42322"/>
    <lineage>
        <taxon>Bacteria</taxon>
        <taxon>Bacillati</taxon>
        <taxon>Bacillota</taxon>
        <taxon>Clostridia</taxon>
        <taxon>Eubacteriales</taxon>
        <taxon>Eubacteriaceae</taxon>
        <taxon>Eubacterium</taxon>
    </lineage>
</organism>
<evidence type="ECO:0000256" key="4">
    <source>
        <dbReference type="ARBA" id="ARBA00023136"/>
    </source>
</evidence>
<dbReference type="NCBIfam" id="TIGR02228">
    <property type="entry name" value="sigpep_I_arch"/>
    <property type="match status" value="1"/>
</dbReference>
<dbReference type="CDD" id="cd06530">
    <property type="entry name" value="S26_SPase_I"/>
    <property type="match status" value="1"/>
</dbReference>
<dbReference type="GO" id="GO:0006465">
    <property type="term" value="P:signal peptide processing"/>
    <property type="evidence" value="ECO:0007669"/>
    <property type="project" value="UniProtKB-UniRule"/>
</dbReference>
<keyword evidence="3 8" id="KW-1133">Transmembrane helix</keyword>
<evidence type="ECO:0000256" key="8">
    <source>
        <dbReference type="SAM" id="Phobius"/>
    </source>
</evidence>
<dbReference type="RefSeq" id="WP_078787393.1">
    <property type="nucleotide sequence ID" value="NZ_FMTO01000008.1"/>
</dbReference>
<keyword evidence="10" id="KW-1185">Reference proteome</keyword>
<keyword evidence="6" id="KW-0175">Coiled coil</keyword>
<feature type="compositionally biased region" description="Basic and acidic residues" evidence="7">
    <location>
        <begin position="378"/>
        <end position="405"/>
    </location>
</feature>
<keyword evidence="2 8" id="KW-0812">Transmembrane</keyword>
<dbReference type="GO" id="GO:0009003">
    <property type="term" value="F:signal peptidase activity"/>
    <property type="evidence" value="ECO:0007669"/>
    <property type="project" value="UniProtKB-EC"/>
</dbReference>
<dbReference type="GO" id="GO:0016020">
    <property type="term" value="C:membrane"/>
    <property type="evidence" value="ECO:0007669"/>
    <property type="project" value="UniProtKB-SubCell"/>
</dbReference>
<feature type="region of interest" description="Disordered" evidence="7">
    <location>
        <begin position="298"/>
        <end position="341"/>
    </location>
</feature>
<dbReference type="Gene3D" id="2.10.109.10">
    <property type="entry name" value="Umud Fragment, subunit A"/>
    <property type="match status" value="1"/>
</dbReference>
<evidence type="ECO:0000313" key="9">
    <source>
        <dbReference type="EMBL" id="SJZ77421.1"/>
    </source>
</evidence>
<evidence type="ECO:0000256" key="6">
    <source>
        <dbReference type="SAM" id="Coils"/>
    </source>
</evidence>
<proteinExistence type="predicted"/>
<dbReference type="Proteomes" id="UP000189857">
    <property type="component" value="Unassembled WGS sequence"/>
</dbReference>
<dbReference type="InterPro" id="IPR036286">
    <property type="entry name" value="LexA/Signal_pep-like_sf"/>
</dbReference>
<dbReference type="GO" id="GO:0004252">
    <property type="term" value="F:serine-type endopeptidase activity"/>
    <property type="evidence" value="ECO:0007669"/>
    <property type="project" value="UniProtKB-UniRule"/>
</dbReference>
<protein>
    <recommendedName>
        <fullName evidence="5">Signal peptidase I</fullName>
        <ecNumber evidence="5">3.4.21.89</ecNumber>
    </recommendedName>
</protein>
<evidence type="ECO:0000256" key="3">
    <source>
        <dbReference type="ARBA" id="ARBA00022989"/>
    </source>
</evidence>
<comment type="subcellular location">
    <subcellularLocation>
        <location evidence="1">Membrane</location>
    </subcellularLocation>
</comment>
<sequence>MNKKKSLCRKIVGGLEWAILIFSMCFMIYVLSETAKGKAAKIMGRSLLHIVTGSMEPTISVDDYVVVKKVNANTLKVGDIIAYYSEDPEIEGRIVIHRIVEITEKGRYRTKGDANQVPDDFLVSYDQIIGKYVRRSGIFNWISTFGNPKKLLLVVVVIPLFLMAVFETKNLAGAVKDSVKKKNGGMTAEEQELNDRIEELKKEAIEEYLKEKEEADKAAEANKVNSFWVGPSGVKSAERSAKTISEAKIALEADKLWKEIEKDYDVEESPVKRDKTFWVQDGANSSIRAIGASFRGSKRALNEEKANEKDGSSEDKDNKELQNDIQNDANDDTNNDTKKSGVIEAGVAKNLVENLLNKSGTFWIGDEDSDEASNESAADDKAVEDAVKNENAAGKEKNAASDDVKNYGAAGKENSATTDAKDEIKNS</sequence>
<feature type="coiled-coil region" evidence="6">
    <location>
        <begin position="183"/>
        <end position="225"/>
    </location>
</feature>
<evidence type="ECO:0000256" key="2">
    <source>
        <dbReference type="ARBA" id="ARBA00022692"/>
    </source>
</evidence>
<dbReference type="AlphaFoldDB" id="A0A1T4NDK5"/>
<feature type="compositionally biased region" description="Basic and acidic residues" evidence="7">
    <location>
        <begin position="300"/>
        <end position="322"/>
    </location>
</feature>
<feature type="transmembrane region" description="Helical" evidence="8">
    <location>
        <begin position="12"/>
        <end position="31"/>
    </location>
</feature>
<dbReference type="InterPro" id="IPR019533">
    <property type="entry name" value="Peptidase_S26"/>
</dbReference>
<dbReference type="PANTHER" id="PTHR10806">
    <property type="entry name" value="SIGNAL PEPTIDASE COMPLEX CATALYTIC SUBUNIT SEC11"/>
    <property type="match status" value="1"/>
</dbReference>
<reference evidence="9 10" key="1">
    <citation type="submission" date="2017-02" db="EMBL/GenBank/DDBJ databases">
        <authorList>
            <person name="Peterson S.W."/>
        </authorList>
    </citation>
    <scope>NUCLEOTIDE SEQUENCE [LARGE SCALE GENOMIC DNA]</scope>
    <source>
        <strain evidence="9 10">ATCC 17233</strain>
    </source>
</reference>
<keyword evidence="4 8" id="KW-0472">Membrane</keyword>
<evidence type="ECO:0000256" key="1">
    <source>
        <dbReference type="ARBA" id="ARBA00004370"/>
    </source>
</evidence>
<dbReference type="EC" id="3.4.21.89" evidence="5"/>
<gene>
    <name evidence="9" type="ORF">SAMN02745110_01549</name>
</gene>
<evidence type="ECO:0000256" key="5">
    <source>
        <dbReference type="NCBIfam" id="TIGR02228"/>
    </source>
</evidence>
<dbReference type="OrthoDB" id="385000at2"/>